<dbReference type="Proteomes" id="UP000518752">
    <property type="component" value="Unassembled WGS sequence"/>
</dbReference>
<evidence type="ECO:0000256" key="1">
    <source>
        <dbReference type="SAM" id="MobiDB-lite"/>
    </source>
</evidence>
<reference evidence="2 3" key="1">
    <citation type="journal article" date="2020" name="ISME J.">
        <title>Uncovering the hidden diversity of litter-decomposition mechanisms in mushroom-forming fungi.</title>
        <authorList>
            <person name="Floudas D."/>
            <person name="Bentzer J."/>
            <person name="Ahren D."/>
            <person name="Johansson T."/>
            <person name="Persson P."/>
            <person name="Tunlid A."/>
        </authorList>
    </citation>
    <scope>NUCLEOTIDE SEQUENCE [LARGE SCALE GENOMIC DNA]</scope>
    <source>
        <strain evidence="2 3">CBS 406.79</strain>
    </source>
</reference>
<protein>
    <submittedName>
        <fullName evidence="2">Uncharacterized protein</fullName>
    </submittedName>
</protein>
<feature type="region of interest" description="Disordered" evidence="1">
    <location>
        <begin position="84"/>
        <end position="158"/>
    </location>
</feature>
<evidence type="ECO:0000313" key="2">
    <source>
        <dbReference type="EMBL" id="KAF5389894.1"/>
    </source>
</evidence>
<organism evidence="2 3">
    <name type="scientific">Collybiopsis confluens</name>
    <dbReference type="NCBI Taxonomy" id="2823264"/>
    <lineage>
        <taxon>Eukaryota</taxon>
        <taxon>Fungi</taxon>
        <taxon>Dikarya</taxon>
        <taxon>Basidiomycota</taxon>
        <taxon>Agaricomycotina</taxon>
        <taxon>Agaricomycetes</taxon>
        <taxon>Agaricomycetidae</taxon>
        <taxon>Agaricales</taxon>
        <taxon>Marasmiineae</taxon>
        <taxon>Omphalotaceae</taxon>
        <taxon>Collybiopsis</taxon>
    </lineage>
</organism>
<proteinExistence type="predicted"/>
<dbReference type="EMBL" id="JAACJN010000019">
    <property type="protein sequence ID" value="KAF5389894.1"/>
    <property type="molecule type" value="Genomic_DNA"/>
</dbReference>
<accession>A0A8H5HUP4</accession>
<sequence length="158" mass="17563">MTTVADQLERAALSLVVLLFPISDPIRNIIAMWAIRTSIVVIADPLMDHLAHPVCPASVKQCSCNFSPSITSSRITSPWTIRQRIEPGTKVMDVDDPDNNPVEEGASRGSVNEDHNEDRIGPNRPDGNITHEGEADPQEWEMGYAADENNPWKEHPER</sequence>
<keyword evidence="3" id="KW-1185">Reference proteome</keyword>
<gene>
    <name evidence="2" type="ORF">D9757_003714</name>
</gene>
<name>A0A8H5HUP4_9AGAR</name>
<comment type="caution">
    <text evidence="2">The sequence shown here is derived from an EMBL/GenBank/DDBJ whole genome shotgun (WGS) entry which is preliminary data.</text>
</comment>
<feature type="compositionally biased region" description="Basic and acidic residues" evidence="1">
    <location>
        <begin position="111"/>
        <end position="121"/>
    </location>
</feature>
<evidence type="ECO:0000313" key="3">
    <source>
        <dbReference type="Proteomes" id="UP000518752"/>
    </source>
</evidence>
<dbReference type="AlphaFoldDB" id="A0A8H5HUP4"/>